<evidence type="ECO:0000313" key="3">
    <source>
        <dbReference type="Proteomes" id="UP001066276"/>
    </source>
</evidence>
<name>A0AAV7WXM2_PLEWA</name>
<feature type="region of interest" description="Disordered" evidence="1">
    <location>
        <begin position="1"/>
        <end position="23"/>
    </location>
</feature>
<dbReference type="Proteomes" id="UP001066276">
    <property type="component" value="Chromosome 1_1"/>
</dbReference>
<reference evidence="2" key="1">
    <citation type="journal article" date="2022" name="bioRxiv">
        <title>Sequencing and chromosome-scale assembly of the giantPleurodeles waltlgenome.</title>
        <authorList>
            <person name="Brown T."/>
            <person name="Elewa A."/>
            <person name="Iarovenko S."/>
            <person name="Subramanian E."/>
            <person name="Araus A.J."/>
            <person name="Petzold A."/>
            <person name="Susuki M."/>
            <person name="Suzuki K.-i.T."/>
            <person name="Hayashi T."/>
            <person name="Toyoda A."/>
            <person name="Oliveira C."/>
            <person name="Osipova E."/>
            <person name="Leigh N.D."/>
            <person name="Simon A."/>
            <person name="Yun M.H."/>
        </authorList>
    </citation>
    <scope>NUCLEOTIDE SEQUENCE</scope>
    <source>
        <strain evidence="2">20211129_DDA</strain>
        <tissue evidence="2">Liver</tissue>
    </source>
</reference>
<dbReference type="AlphaFoldDB" id="A0AAV7WXM2"/>
<proteinExistence type="predicted"/>
<accession>A0AAV7WXM2</accession>
<gene>
    <name evidence="2" type="ORF">NDU88_004394</name>
</gene>
<protein>
    <submittedName>
        <fullName evidence="2">Uncharacterized protein</fullName>
    </submittedName>
</protein>
<keyword evidence="3" id="KW-1185">Reference proteome</keyword>
<feature type="compositionally biased region" description="Basic residues" evidence="1">
    <location>
        <begin position="1"/>
        <end position="11"/>
    </location>
</feature>
<comment type="caution">
    <text evidence="2">The sequence shown here is derived from an EMBL/GenBank/DDBJ whole genome shotgun (WGS) entry which is preliminary data.</text>
</comment>
<evidence type="ECO:0000256" key="1">
    <source>
        <dbReference type="SAM" id="MobiDB-lite"/>
    </source>
</evidence>
<dbReference type="EMBL" id="JANPWB010000001">
    <property type="protein sequence ID" value="KAJ1216795.1"/>
    <property type="molecule type" value="Genomic_DNA"/>
</dbReference>
<sequence>MSKRRHPRHGGRRDASASPASGLDPVRMETMTLLCQTRRPSSTLMGVLLYWCQDAAMNQGTVNVTGTSTAEQRQRAQCEQLKAKILELEGRARHLDAPVVQCQLALARSELRQISLEEAKQCWQALTGRVYEMGDKSGKLLYWLATRGAAARVVPAVRDREGNNQVEFVAIAHAFVAYYQDLYDKDPLRRLVEEGLMDETFRDQLSHLLLPWT</sequence>
<organism evidence="2 3">
    <name type="scientific">Pleurodeles waltl</name>
    <name type="common">Iberian ribbed newt</name>
    <dbReference type="NCBI Taxonomy" id="8319"/>
    <lineage>
        <taxon>Eukaryota</taxon>
        <taxon>Metazoa</taxon>
        <taxon>Chordata</taxon>
        <taxon>Craniata</taxon>
        <taxon>Vertebrata</taxon>
        <taxon>Euteleostomi</taxon>
        <taxon>Amphibia</taxon>
        <taxon>Batrachia</taxon>
        <taxon>Caudata</taxon>
        <taxon>Salamandroidea</taxon>
        <taxon>Salamandridae</taxon>
        <taxon>Pleurodelinae</taxon>
        <taxon>Pleurodeles</taxon>
    </lineage>
</organism>
<evidence type="ECO:0000313" key="2">
    <source>
        <dbReference type="EMBL" id="KAJ1216795.1"/>
    </source>
</evidence>